<evidence type="ECO:0000313" key="3">
    <source>
        <dbReference type="Proteomes" id="UP001140978"/>
    </source>
</evidence>
<protein>
    <submittedName>
        <fullName evidence="2">Uncharacterized protein</fullName>
    </submittedName>
</protein>
<evidence type="ECO:0000313" key="2">
    <source>
        <dbReference type="EMBL" id="MDE1348341.1"/>
    </source>
</evidence>
<keyword evidence="1" id="KW-1133">Transmembrane helix</keyword>
<dbReference type="Proteomes" id="UP001140978">
    <property type="component" value="Unassembled WGS sequence"/>
</dbReference>
<reference evidence="2" key="1">
    <citation type="submission" date="2022-02" db="EMBL/GenBank/DDBJ databases">
        <title>Emergence and expansion in Europe of a Vibrio aestuarianus clonal complex pathogenic for oysters.</title>
        <authorList>
            <person name="Mesnil A."/>
            <person name="Travers M.-A."/>
        </authorList>
    </citation>
    <scope>NUCLEOTIDE SEQUENCE</scope>
    <source>
        <strain evidence="2">19_064_15T1</strain>
    </source>
</reference>
<dbReference type="RefSeq" id="WP_136985304.1">
    <property type="nucleotide sequence ID" value="NZ_JAKNAX010000113.1"/>
</dbReference>
<comment type="caution">
    <text evidence="2">The sequence shown here is derived from an EMBL/GenBank/DDBJ whole genome shotgun (WGS) entry which is preliminary data.</text>
</comment>
<accession>A0A9X4FB27</accession>
<dbReference type="AlphaFoldDB" id="A0A9X4FB27"/>
<evidence type="ECO:0000256" key="1">
    <source>
        <dbReference type="SAM" id="Phobius"/>
    </source>
</evidence>
<name>A0A9X4FB27_9VIBR</name>
<proteinExistence type="predicted"/>
<feature type="transmembrane region" description="Helical" evidence="1">
    <location>
        <begin position="14"/>
        <end position="33"/>
    </location>
</feature>
<organism evidence="2 3">
    <name type="scientific">Vibrio aestuarianus</name>
    <dbReference type="NCBI Taxonomy" id="28171"/>
    <lineage>
        <taxon>Bacteria</taxon>
        <taxon>Pseudomonadati</taxon>
        <taxon>Pseudomonadota</taxon>
        <taxon>Gammaproteobacteria</taxon>
        <taxon>Vibrionales</taxon>
        <taxon>Vibrionaceae</taxon>
        <taxon>Vibrio</taxon>
    </lineage>
</organism>
<keyword evidence="1" id="KW-0472">Membrane</keyword>
<dbReference type="EMBL" id="JAKNAX010000113">
    <property type="protein sequence ID" value="MDE1348341.1"/>
    <property type="molecule type" value="Genomic_DNA"/>
</dbReference>
<gene>
    <name evidence="2" type="ORF">L9X51_18395</name>
</gene>
<sequence length="220" mass="25937">MSSIYEIIQKDPQYYVWLFGLINAGWIVFAFLFKSWHERQLKRLEQDLRFDAERRLKVFDLKATEYANYVASLDQFGKKNQSEIMGRMQPIFDQYLNDFMAASAENNQEKTREVLVWFSQQISLIMREGGEDFFKLKSESNRLKLIATDEMLGTFQQLEDLTELSMNTAHEFMGKLTEIVLHQQTSIQEEYLAKLNDISSDIQVQSKLLMTQMRTEIRGI</sequence>
<keyword evidence="1" id="KW-0812">Transmembrane</keyword>